<keyword evidence="1" id="KW-0732">Signal</keyword>
<comment type="caution">
    <text evidence="2">The sequence shown here is derived from an EMBL/GenBank/DDBJ whole genome shotgun (WGS) entry which is preliminary data.</text>
</comment>
<dbReference type="Proteomes" id="UP001595721">
    <property type="component" value="Unassembled WGS sequence"/>
</dbReference>
<gene>
    <name evidence="2" type="ORF">ACFOMH_12115</name>
</gene>
<feature type="signal peptide" evidence="1">
    <location>
        <begin position="1"/>
        <end position="20"/>
    </location>
</feature>
<evidence type="ECO:0000256" key="1">
    <source>
        <dbReference type="SAM" id="SignalP"/>
    </source>
</evidence>
<keyword evidence="3" id="KW-1185">Reference proteome</keyword>
<name>A0ABV7R6A8_9RHOB</name>
<sequence>MKLVLSISALMVLGAGAALACSVMEVKTATTTRGEACSVAYSAPNLSVASGPAELVSPQVLRQYVTKGVCTGEEIVFYYDCAQGRGVWLGGEYSAMGMFSPDPAKTAAKGQSPLAMSSGPAAYFADNLEPSFAPGYDIDAIAAKADTLPWIAQKGRISTPSVTVEGKSFDLSCGCKMRPAK</sequence>
<protein>
    <submittedName>
        <fullName evidence="2">Uncharacterized protein</fullName>
    </submittedName>
</protein>
<accession>A0ABV7R6A8</accession>
<feature type="chain" id="PRO_5045966368" evidence="1">
    <location>
        <begin position="21"/>
        <end position="181"/>
    </location>
</feature>
<proteinExistence type="predicted"/>
<evidence type="ECO:0000313" key="3">
    <source>
        <dbReference type="Proteomes" id="UP001595721"/>
    </source>
</evidence>
<organism evidence="2 3">
    <name type="scientific">Paracoccus mangrovi</name>
    <dbReference type="NCBI Taxonomy" id="1715645"/>
    <lineage>
        <taxon>Bacteria</taxon>
        <taxon>Pseudomonadati</taxon>
        <taxon>Pseudomonadota</taxon>
        <taxon>Alphaproteobacteria</taxon>
        <taxon>Rhodobacterales</taxon>
        <taxon>Paracoccaceae</taxon>
        <taxon>Paracoccus</taxon>
    </lineage>
</organism>
<evidence type="ECO:0000313" key="2">
    <source>
        <dbReference type="EMBL" id="MFC3528922.1"/>
    </source>
</evidence>
<reference evidence="3" key="1">
    <citation type="journal article" date="2019" name="Int. J. Syst. Evol. Microbiol.">
        <title>The Global Catalogue of Microorganisms (GCM) 10K type strain sequencing project: providing services to taxonomists for standard genome sequencing and annotation.</title>
        <authorList>
            <consortium name="The Broad Institute Genomics Platform"/>
            <consortium name="The Broad Institute Genome Sequencing Center for Infectious Disease"/>
            <person name="Wu L."/>
            <person name="Ma J."/>
        </authorList>
    </citation>
    <scope>NUCLEOTIDE SEQUENCE [LARGE SCALE GENOMIC DNA]</scope>
    <source>
        <strain evidence="3">KCTC 42899</strain>
    </source>
</reference>
<dbReference type="EMBL" id="JBHRXJ010000008">
    <property type="protein sequence ID" value="MFC3528922.1"/>
    <property type="molecule type" value="Genomic_DNA"/>
</dbReference>
<dbReference type="RefSeq" id="WP_377744735.1">
    <property type="nucleotide sequence ID" value="NZ_JBHRXJ010000008.1"/>
</dbReference>
<dbReference type="PROSITE" id="PS51257">
    <property type="entry name" value="PROKAR_LIPOPROTEIN"/>
    <property type="match status" value="1"/>
</dbReference>